<name>A0A3A1N8R8_9FLAO</name>
<comment type="similarity">
    <text evidence="2">Belongs to the NADH:flavin oxidoreductase/NADH oxidase family.</text>
</comment>
<evidence type="ECO:0000256" key="1">
    <source>
        <dbReference type="ARBA" id="ARBA00001917"/>
    </source>
</evidence>
<proteinExistence type="inferred from homology"/>
<dbReference type="EMBL" id="QXFH01000072">
    <property type="protein sequence ID" value="RIV32741.1"/>
    <property type="molecule type" value="Genomic_DNA"/>
</dbReference>
<evidence type="ECO:0000313" key="6">
    <source>
        <dbReference type="Proteomes" id="UP000266067"/>
    </source>
</evidence>
<feature type="domain" description="NADH:flavin oxidoreductase/NADH oxidase N-terminal" evidence="4">
    <location>
        <begin position="3"/>
        <end position="335"/>
    </location>
</feature>
<dbReference type="InterPro" id="IPR001155">
    <property type="entry name" value="OxRdtase_FMN_N"/>
</dbReference>
<dbReference type="InterPro" id="IPR045247">
    <property type="entry name" value="Oye-like"/>
</dbReference>
<dbReference type="InterPro" id="IPR013785">
    <property type="entry name" value="Aldolase_TIM"/>
</dbReference>
<keyword evidence="3" id="KW-0560">Oxidoreductase</keyword>
<dbReference type="FunFam" id="3.20.20.70:FF:000059">
    <property type="entry name" value="N-ethylmaleimide reductase, FMN-linked"/>
    <property type="match status" value="1"/>
</dbReference>
<dbReference type="AlphaFoldDB" id="A0A3A1N8R8"/>
<dbReference type="PANTHER" id="PTHR22893">
    <property type="entry name" value="NADH OXIDOREDUCTASE-RELATED"/>
    <property type="match status" value="1"/>
</dbReference>
<dbReference type="PANTHER" id="PTHR22893:SF91">
    <property type="entry name" value="NADPH DEHYDROGENASE 2-RELATED"/>
    <property type="match status" value="1"/>
</dbReference>
<protein>
    <submittedName>
        <fullName evidence="5">Alkene reductase</fullName>
    </submittedName>
</protein>
<organism evidence="5 6">
    <name type="scientific">Flagellimonas lutimaris</name>
    <dbReference type="NCBI Taxonomy" id="475082"/>
    <lineage>
        <taxon>Bacteria</taxon>
        <taxon>Pseudomonadati</taxon>
        <taxon>Bacteroidota</taxon>
        <taxon>Flavobacteriia</taxon>
        <taxon>Flavobacteriales</taxon>
        <taxon>Flavobacteriaceae</taxon>
        <taxon>Flagellimonas</taxon>
    </lineage>
</organism>
<dbReference type="GO" id="GO:0016628">
    <property type="term" value="F:oxidoreductase activity, acting on the CH-CH group of donors, NAD or NADP as acceptor"/>
    <property type="evidence" value="ECO:0007669"/>
    <property type="project" value="UniProtKB-ARBA"/>
</dbReference>
<gene>
    <name evidence="5" type="ORF">D2V08_09890</name>
</gene>
<evidence type="ECO:0000259" key="4">
    <source>
        <dbReference type="Pfam" id="PF00724"/>
    </source>
</evidence>
<dbReference type="Proteomes" id="UP000266067">
    <property type="component" value="Unassembled WGS sequence"/>
</dbReference>
<accession>A0A3A1N8R8</accession>
<evidence type="ECO:0000313" key="5">
    <source>
        <dbReference type="EMBL" id="RIV32741.1"/>
    </source>
</evidence>
<dbReference type="GO" id="GO:0010181">
    <property type="term" value="F:FMN binding"/>
    <property type="evidence" value="ECO:0007669"/>
    <property type="project" value="InterPro"/>
</dbReference>
<sequence length="358" mass="39869">MKVFEATTLAELELKNRIVMAPMTRSRAIDNVPNNLMKEYYAQRSGAGLILSEATAISPNGTGYPRIPGAYTDEQLEGWKNIVEGIHAKGGKFFVQLFHTGRVSALLNLPKGAETIAPSVVPLREMEMYTDEEGMQPHDIPREMTTDDIKQVQQEYVTASIKLIEAGIDGIEVHGANGYLLEQFLDPKTNLRSDQYGGDYKNRARFVLETTQKVVQAIGSNKVGIRFSPYGVVNGMTGDYEDIVELFTYLAQELSKLNIAYIHIADQRTAMAAPEFATQIWKTIGENFNGLMLGGGDVNTAEKAEELLNDGYDLVYIGRPFIANPNLIEKLKNKEELTQLDPDLLYSPGPKGYTDWEF</sequence>
<dbReference type="SUPFAM" id="SSF51395">
    <property type="entry name" value="FMN-linked oxidoreductases"/>
    <property type="match status" value="1"/>
</dbReference>
<dbReference type="CDD" id="cd02933">
    <property type="entry name" value="OYE_like_FMN"/>
    <property type="match status" value="1"/>
</dbReference>
<dbReference type="GO" id="GO:0005829">
    <property type="term" value="C:cytosol"/>
    <property type="evidence" value="ECO:0007669"/>
    <property type="project" value="UniProtKB-ARBA"/>
</dbReference>
<reference evidence="5 6" key="1">
    <citation type="submission" date="2018-08" db="EMBL/GenBank/DDBJ databases">
        <title>Proposal of Muricauda 72 sp.nov. and Muricauda NH166 sp.nov., isolated from seawater.</title>
        <authorList>
            <person name="Cheng H."/>
            <person name="Wu Y.-H."/>
            <person name="Guo L.-L."/>
            <person name="Xu X.-W."/>
        </authorList>
    </citation>
    <scope>NUCLEOTIDE SEQUENCE [LARGE SCALE GENOMIC DNA]</scope>
    <source>
        <strain evidence="5 6">KCTC 22173</strain>
    </source>
</reference>
<comment type="caution">
    <text evidence="5">The sequence shown here is derived from an EMBL/GenBank/DDBJ whole genome shotgun (WGS) entry which is preliminary data.</text>
</comment>
<comment type="cofactor">
    <cofactor evidence="1">
        <name>FMN</name>
        <dbReference type="ChEBI" id="CHEBI:58210"/>
    </cofactor>
</comment>
<evidence type="ECO:0000256" key="3">
    <source>
        <dbReference type="ARBA" id="ARBA00023002"/>
    </source>
</evidence>
<dbReference type="RefSeq" id="WP_119607983.1">
    <property type="nucleotide sequence ID" value="NZ_QXFH01000072.1"/>
</dbReference>
<dbReference type="OrthoDB" id="9772736at2"/>
<keyword evidence="6" id="KW-1185">Reference proteome</keyword>
<dbReference type="Pfam" id="PF00724">
    <property type="entry name" value="Oxidored_FMN"/>
    <property type="match status" value="1"/>
</dbReference>
<evidence type="ECO:0000256" key="2">
    <source>
        <dbReference type="ARBA" id="ARBA00005979"/>
    </source>
</evidence>
<dbReference type="Gene3D" id="3.20.20.70">
    <property type="entry name" value="Aldolase class I"/>
    <property type="match status" value="1"/>
</dbReference>